<gene>
    <name evidence="6" type="ORF">NNL38_16850</name>
</gene>
<dbReference type="RefSeq" id="WP_255391594.1">
    <property type="nucleotide sequence ID" value="NZ_CP101509.1"/>
</dbReference>
<dbReference type="InterPro" id="IPR036388">
    <property type="entry name" value="WH-like_DNA-bd_sf"/>
</dbReference>
<keyword evidence="7" id="KW-1185">Reference proteome</keyword>
<evidence type="ECO:0000256" key="4">
    <source>
        <dbReference type="ARBA" id="ARBA00023163"/>
    </source>
</evidence>
<dbReference type="SUPFAM" id="SSF46785">
    <property type="entry name" value="Winged helix' DNA-binding domain"/>
    <property type="match status" value="1"/>
</dbReference>
<dbReference type="InterPro" id="IPR000847">
    <property type="entry name" value="LysR_HTH_N"/>
</dbReference>
<dbReference type="InterPro" id="IPR058163">
    <property type="entry name" value="LysR-type_TF_proteobact-type"/>
</dbReference>
<keyword evidence="3" id="KW-0238">DNA-binding</keyword>
<name>A0ABY5GNI8_9GAMM</name>
<evidence type="ECO:0000313" key="7">
    <source>
        <dbReference type="Proteomes" id="UP001057998"/>
    </source>
</evidence>
<keyword evidence="2" id="KW-0805">Transcription regulation</keyword>
<dbReference type="InterPro" id="IPR036390">
    <property type="entry name" value="WH_DNA-bd_sf"/>
</dbReference>
<evidence type="ECO:0000256" key="1">
    <source>
        <dbReference type="ARBA" id="ARBA00009437"/>
    </source>
</evidence>
<dbReference type="PROSITE" id="PS50931">
    <property type="entry name" value="HTH_LYSR"/>
    <property type="match status" value="1"/>
</dbReference>
<keyword evidence="4" id="KW-0804">Transcription</keyword>
<dbReference type="Gene3D" id="3.40.190.290">
    <property type="match status" value="1"/>
</dbReference>
<protein>
    <submittedName>
        <fullName evidence="6">LysR substrate-binding domain-containing protein</fullName>
    </submittedName>
</protein>
<dbReference type="InterPro" id="IPR005119">
    <property type="entry name" value="LysR_subst-bd"/>
</dbReference>
<evidence type="ECO:0000256" key="3">
    <source>
        <dbReference type="ARBA" id="ARBA00023125"/>
    </source>
</evidence>
<evidence type="ECO:0000259" key="5">
    <source>
        <dbReference type="PROSITE" id="PS50931"/>
    </source>
</evidence>
<organism evidence="6 7">
    <name type="scientific">Photobacterium atrarenae</name>
    <dbReference type="NCBI Taxonomy" id="865757"/>
    <lineage>
        <taxon>Bacteria</taxon>
        <taxon>Pseudomonadati</taxon>
        <taxon>Pseudomonadota</taxon>
        <taxon>Gammaproteobacteria</taxon>
        <taxon>Vibrionales</taxon>
        <taxon>Vibrionaceae</taxon>
        <taxon>Photobacterium</taxon>
    </lineage>
</organism>
<proteinExistence type="inferred from homology"/>
<dbReference type="PANTHER" id="PTHR30537:SF5">
    <property type="entry name" value="HTH-TYPE TRANSCRIPTIONAL ACTIVATOR TTDR-RELATED"/>
    <property type="match status" value="1"/>
</dbReference>
<dbReference type="EMBL" id="CP101509">
    <property type="protein sequence ID" value="UTV30249.1"/>
    <property type="molecule type" value="Genomic_DNA"/>
</dbReference>
<dbReference type="PANTHER" id="PTHR30537">
    <property type="entry name" value="HTH-TYPE TRANSCRIPTIONAL REGULATOR"/>
    <property type="match status" value="1"/>
</dbReference>
<reference evidence="6" key="1">
    <citation type="submission" date="2022-07" db="EMBL/GenBank/DDBJ databases">
        <title>Genome sequencing of Photobacterium atrarenae GJH2-4.</title>
        <authorList>
            <person name="Park S.-J."/>
        </authorList>
    </citation>
    <scope>NUCLEOTIDE SEQUENCE</scope>
    <source>
        <strain evidence="6">GJH2-4</strain>
    </source>
</reference>
<dbReference type="Gene3D" id="1.10.10.10">
    <property type="entry name" value="Winged helix-like DNA-binding domain superfamily/Winged helix DNA-binding domain"/>
    <property type="match status" value="1"/>
</dbReference>
<dbReference type="Pfam" id="PF03466">
    <property type="entry name" value="LysR_substrate"/>
    <property type="match status" value="1"/>
</dbReference>
<evidence type="ECO:0000313" key="6">
    <source>
        <dbReference type="EMBL" id="UTV30249.1"/>
    </source>
</evidence>
<dbReference type="PRINTS" id="PR00039">
    <property type="entry name" value="HTHLYSR"/>
</dbReference>
<accession>A0ABY5GNI8</accession>
<evidence type="ECO:0000256" key="2">
    <source>
        <dbReference type="ARBA" id="ARBA00023015"/>
    </source>
</evidence>
<comment type="similarity">
    <text evidence="1">Belongs to the LysR transcriptional regulatory family.</text>
</comment>
<dbReference type="SUPFAM" id="SSF53850">
    <property type="entry name" value="Periplasmic binding protein-like II"/>
    <property type="match status" value="1"/>
</dbReference>
<sequence length="311" mass="34569">MFGQLPSLRSIRTFESAARLGSFKEAALELHVSPTAVSHQIRTLEGQLQVKLFERHTRAVVLTADGEKLARVAHQMLRALSDTLNEITHRDAPLTIGTTTAFAAMWLVPHLSEFRSAHPNIDIQVKADDQPVDITTQHQVDLVIRYGIMPDDDPDASLLFRESLQCYAAPAYWQSLLRPAASPASILCTRWKNPALPPVHDQQRLRNLFPNQQPITVREFEEENQIIQAALAGQGIALVSQLLVETPLANGWLVSAPQEPAVSAAAHPFSGLDYYLKIPDRSRTNPAVCQFADWLGRKLSSYQSQSVSDQK</sequence>
<dbReference type="Proteomes" id="UP001057998">
    <property type="component" value="Chromosome 2"/>
</dbReference>
<dbReference type="Pfam" id="PF00126">
    <property type="entry name" value="HTH_1"/>
    <property type="match status" value="1"/>
</dbReference>
<feature type="domain" description="HTH lysR-type" evidence="5">
    <location>
        <begin position="6"/>
        <end position="63"/>
    </location>
</feature>